<evidence type="ECO:0000313" key="11">
    <source>
        <dbReference type="RefSeq" id="XP_011310197.1"/>
    </source>
</evidence>
<dbReference type="PANTHER" id="PTHR12911:SF8">
    <property type="entry name" value="KLAROID PROTEIN-RELATED"/>
    <property type="match status" value="1"/>
</dbReference>
<feature type="compositionally biased region" description="Basic and acidic residues" evidence="6">
    <location>
        <begin position="33"/>
        <end position="51"/>
    </location>
</feature>
<feature type="region of interest" description="Disordered" evidence="6">
    <location>
        <begin position="213"/>
        <end position="258"/>
    </location>
</feature>
<dbReference type="Proteomes" id="UP000694866">
    <property type="component" value="Unplaced"/>
</dbReference>
<dbReference type="InterPro" id="IPR045119">
    <property type="entry name" value="SUN1-5"/>
</dbReference>
<evidence type="ECO:0000256" key="1">
    <source>
        <dbReference type="ARBA" id="ARBA00004370"/>
    </source>
</evidence>
<keyword evidence="5 7" id="KW-0472">Membrane</keyword>
<feature type="compositionally biased region" description="Basic and acidic residues" evidence="6">
    <location>
        <begin position="128"/>
        <end position="143"/>
    </location>
</feature>
<protein>
    <submittedName>
        <fullName evidence="9">SUN1 protein</fullName>
    </submittedName>
    <submittedName>
        <fullName evidence="11 12">Uncharacterized protein isoform X1</fullName>
    </submittedName>
</protein>
<evidence type="ECO:0000256" key="6">
    <source>
        <dbReference type="SAM" id="MobiDB-lite"/>
    </source>
</evidence>
<feature type="transmembrane region" description="Helical" evidence="7">
    <location>
        <begin position="399"/>
        <end position="419"/>
    </location>
</feature>
<dbReference type="GO" id="GO:0034993">
    <property type="term" value="C:meiotic nuclear membrane microtubule tethering complex"/>
    <property type="evidence" value="ECO:0007669"/>
    <property type="project" value="TreeGrafter"/>
</dbReference>
<keyword evidence="3 7" id="KW-1133">Transmembrane helix</keyword>
<evidence type="ECO:0000256" key="4">
    <source>
        <dbReference type="ARBA" id="ARBA00023054"/>
    </source>
</evidence>
<feature type="domain" description="SUN" evidence="8">
    <location>
        <begin position="683"/>
        <end position="846"/>
    </location>
</feature>
<dbReference type="OrthoDB" id="342281at2759"/>
<feature type="compositionally biased region" description="Basic and acidic residues" evidence="6">
    <location>
        <begin position="1"/>
        <end position="12"/>
    </location>
</feature>
<evidence type="ECO:0000313" key="12">
    <source>
        <dbReference type="RefSeq" id="XP_011310198.1"/>
    </source>
</evidence>
<dbReference type="RefSeq" id="XP_011310198.1">
    <property type="nucleotide sequence ID" value="XM_011311896.1"/>
</dbReference>
<evidence type="ECO:0000259" key="8">
    <source>
        <dbReference type="PROSITE" id="PS51469"/>
    </source>
</evidence>
<evidence type="ECO:0000313" key="9">
    <source>
        <dbReference type="EMBL" id="JAG79514.1"/>
    </source>
</evidence>
<accession>A0A9R1U7K4</accession>
<dbReference type="Gene3D" id="2.60.120.260">
    <property type="entry name" value="Galactose-binding domain-like"/>
    <property type="match status" value="1"/>
</dbReference>
<feature type="region of interest" description="Disordered" evidence="6">
    <location>
        <begin position="1"/>
        <end position="167"/>
    </location>
</feature>
<keyword evidence="2 7" id="KW-0812">Transmembrane</keyword>
<keyword evidence="4" id="KW-0175">Coiled coil</keyword>
<feature type="compositionally biased region" description="Basic and acidic residues" evidence="6">
    <location>
        <begin position="72"/>
        <end position="98"/>
    </location>
</feature>
<dbReference type="EMBL" id="GBYB01009747">
    <property type="protein sequence ID" value="JAG79514.1"/>
    <property type="molecule type" value="Transcribed_RNA"/>
</dbReference>
<reference evidence="9" key="1">
    <citation type="submission" date="2015-01" db="EMBL/GenBank/DDBJ databases">
        <title>Transcriptome Assembly of Fopius arisanus.</title>
        <authorList>
            <person name="Geib S."/>
        </authorList>
    </citation>
    <scope>NUCLEOTIDE SEQUENCE</scope>
</reference>
<dbReference type="KEGG" id="fas:105270754"/>
<evidence type="ECO:0000256" key="7">
    <source>
        <dbReference type="SAM" id="Phobius"/>
    </source>
</evidence>
<dbReference type="FunFam" id="2.60.120.260:FF:000009">
    <property type="entry name" value="SUN domain-containing protein 1 isoform X1"/>
    <property type="match status" value="1"/>
</dbReference>
<accession>A0A9R1TJQ8</accession>
<dbReference type="GO" id="GO:0043495">
    <property type="term" value="F:protein-membrane adaptor activity"/>
    <property type="evidence" value="ECO:0007669"/>
    <property type="project" value="TreeGrafter"/>
</dbReference>
<feature type="compositionally biased region" description="Basic and acidic residues" evidence="6">
    <location>
        <begin position="106"/>
        <end position="115"/>
    </location>
</feature>
<dbReference type="Pfam" id="PF07738">
    <property type="entry name" value="Sad1_UNC"/>
    <property type="match status" value="1"/>
</dbReference>
<dbReference type="AlphaFoldDB" id="A0A0C9R9X1"/>
<comment type="subcellular location">
    <subcellularLocation>
        <location evidence="1">Membrane</location>
    </subcellularLocation>
</comment>
<sequence>MDSEQHHYELRSRSRSRSHTPMIFNQLMTGSESSEHHYDLRRRESRERSHTPGEVTSSRRSGSRSLPGSNLKSRDKSMEKISETHDEVQAERVLEKENSVPPSTIKKVERRSERQRVKRQLLTNGQGEARERQSPDKNDEKRKSMTPKRTITSDYSSEEGEREELPNRSASAYEIYKQAGDYWNVFPKTDYTYSQASQCRYEIAPGILAMPNMSRPSIHSDGSSTGSTLSLSQQTISQTSSGTRQRHSHSLDGEINESIEQNRLNEENARLFAATMNSDMASAAGYKQVHVEQFTRRRVFYEESGSGRKFNRLLSQVDSDGEFDDDIRTKYAIRGERRRVRKWYESIKSFIALFFLSAVELVRVKIFRRETTFNTSQGYYQCGVSESKWRKLWYQIDHYLQYLYLWLIRILYLDTWILSRFSRIRERIVARPSRLLWLIILPPILFAGFWLLPYAQSLKFPQFSINVPEEVAKTPFVPVESNERLFNEEIRNTIALLIDRVEKLEGAGHGQGRQLKNITDTIEILREGEKSVWSLYDEKLSNVERKIIDNKPDGTTENEIKNIKLEFENLRQLYAQQKTCCDKPTQSITNNEIEKRVEEIVISYFDTEVFKSEIIKIVEETIKMRTLAETESQVMDESSTVDYPQSQSISVSDDYIRSIVKEILKIYDADKTGRVDYALESAGGQIISIRCTQRHNVNTRAYKVLGFTLYYESGDPRTVIQGHPLQPGVCWAFQDFPGYLLIKVRAPIRVSGFTLEHAPRSILPNNEMKSAPRRFNVWGLKEENDPAPISFGEYEFLDNDDSLQYFPVHNHDINDAYEYIELKIHSNHGQLEYTCLYRFRIHGIPV</sequence>
<gene>
    <name evidence="9" type="primary">SUN1</name>
    <name evidence="11 12" type="synonym">LOC105270754</name>
    <name evidence="9" type="ORF">g.34383</name>
</gene>
<dbReference type="RefSeq" id="XP_011310197.1">
    <property type="nucleotide sequence ID" value="XM_011311895.1"/>
</dbReference>
<evidence type="ECO:0000313" key="10">
    <source>
        <dbReference type="Proteomes" id="UP000694866"/>
    </source>
</evidence>
<dbReference type="GeneID" id="105270754"/>
<dbReference type="PROSITE" id="PS51469">
    <property type="entry name" value="SUN"/>
    <property type="match status" value="1"/>
</dbReference>
<evidence type="ECO:0000256" key="5">
    <source>
        <dbReference type="ARBA" id="ARBA00023136"/>
    </source>
</evidence>
<keyword evidence="10" id="KW-1185">Reference proteome</keyword>
<reference evidence="11 12" key="2">
    <citation type="submission" date="2025-04" db="UniProtKB">
        <authorList>
            <consortium name="RefSeq"/>
        </authorList>
    </citation>
    <scope>IDENTIFICATION</scope>
    <source>
        <strain evidence="11 12">USDA-PBARC FA_bdor</strain>
        <tissue evidence="11 12">Whole organism</tissue>
    </source>
</reference>
<accession>A0A0C9R9X1</accession>
<dbReference type="InterPro" id="IPR012919">
    <property type="entry name" value="SUN_dom"/>
</dbReference>
<evidence type="ECO:0000256" key="3">
    <source>
        <dbReference type="ARBA" id="ARBA00022989"/>
    </source>
</evidence>
<name>A0A0C9R9X1_9HYME</name>
<feature type="compositionally biased region" description="Low complexity" evidence="6">
    <location>
        <begin position="222"/>
        <end position="243"/>
    </location>
</feature>
<dbReference type="PANTHER" id="PTHR12911">
    <property type="entry name" value="SAD1/UNC-84-LIKE PROTEIN-RELATED"/>
    <property type="match status" value="1"/>
</dbReference>
<feature type="transmembrane region" description="Helical" evidence="7">
    <location>
        <begin position="435"/>
        <end position="455"/>
    </location>
</feature>
<evidence type="ECO:0000256" key="2">
    <source>
        <dbReference type="ARBA" id="ARBA00022692"/>
    </source>
</evidence>
<proteinExistence type="predicted"/>
<organism evidence="9">
    <name type="scientific">Fopius arisanus</name>
    <dbReference type="NCBI Taxonomy" id="64838"/>
    <lineage>
        <taxon>Eukaryota</taxon>
        <taxon>Metazoa</taxon>
        <taxon>Ecdysozoa</taxon>
        <taxon>Arthropoda</taxon>
        <taxon>Hexapoda</taxon>
        <taxon>Insecta</taxon>
        <taxon>Pterygota</taxon>
        <taxon>Neoptera</taxon>
        <taxon>Endopterygota</taxon>
        <taxon>Hymenoptera</taxon>
        <taxon>Apocrita</taxon>
        <taxon>Ichneumonoidea</taxon>
        <taxon>Braconidae</taxon>
        <taxon>Opiinae</taxon>
        <taxon>Fopius</taxon>
    </lineage>
</organism>